<dbReference type="HOGENOM" id="CLU_1867893_0_0_1"/>
<name>W1P7F1_AMBTC</name>
<organism evidence="2 3">
    <name type="scientific">Amborella trichopoda</name>
    <dbReference type="NCBI Taxonomy" id="13333"/>
    <lineage>
        <taxon>Eukaryota</taxon>
        <taxon>Viridiplantae</taxon>
        <taxon>Streptophyta</taxon>
        <taxon>Embryophyta</taxon>
        <taxon>Tracheophyta</taxon>
        <taxon>Spermatophyta</taxon>
        <taxon>Magnoliopsida</taxon>
        <taxon>Amborellales</taxon>
        <taxon>Amborellaceae</taxon>
        <taxon>Amborella</taxon>
    </lineage>
</organism>
<evidence type="ECO:0000256" key="1">
    <source>
        <dbReference type="SAM" id="MobiDB-lite"/>
    </source>
</evidence>
<protein>
    <submittedName>
        <fullName evidence="2">Uncharacterized protein</fullName>
    </submittedName>
</protein>
<keyword evidence="3" id="KW-1185">Reference proteome</keyword>
<accession>W1P7F1</accession>
<feature type="region of interest" description="Disordered" evidence="1">
    <location>
        <begin position="38"/>
        <end position="77"/>
    </location>
</feature>
<dbReference type="Proteomes" id="UP000017836">
    <property type="component" value="Unassembled WGS sequence"/>
</dbReference>
<reference evidence="3" key="1">
    <citation type="journal article" date="2013" name="Science">
        <title>The Amborella genome and the evolution of flowering plants.</title>
        <authorList>
            <consortium name="Amborella Genome Project"/>
        </authorList>
    </citation>
    <scope>NUCLEOTIDE SEQUENCE [LARGE SCALE GENOMIC DNA]</scope>
</reference>
<proteinExistence type="predicted"/>
<evidence type="ECO:0000313" key="3">
    <source>
        <dbReference type="Proteomes" id="UP000017836"/>
    </source>
</evidence>
<dbReference type="AlphaFoldDB" id="W1P7F1"/>
<evidence type="ECO:0000313" key="2">
    <source>
        <dbReference type="EMBL" id="ERN03848.1"/>
    </source>
</evidence>
<dbReference type="EMBL" id="KI394330">
    <property type="protein sequence ID" value="ERN03848.1"/>
    <property type="molecule type" value="Genomic_DNA"/>
</dbReference>
<dbReference type="Gramene" id="ERN03848">
    <property type="protein sequence ID" value="ERN03848"/>
    <property type="gene ID" value="AMTR_s00078p00152820"/>
</dbReference>
<gene>
    <name evidence="2" type="ORF">AMTR_s00078p00152820</name>
</gene>
<sequence>MPLTTSVANGLGHPLALAKPQSLNGWPKPGPALISLKRHRSRLSPSPSRANPTLAKYNKLKEKRRSKKEKTRRKTGWANRTRLALLRTWSKPSPVLSYTHGGPTPKPFARPSNHREQWYFEVFCSLYSLIHCPNRVN</sequence>
<feature type="compositionally biased region" description="Basic residues" evidence="1">
    <location>
        <begin position="61"/>
        <end position="75"/>
    </location>
</feature>